<sequence length="525" mass="56293">LAYDELLLMQLGVFLKRAHLRGSLQAPALTHSPEIDNRIRARFPFALTDAQNRVIAELTADLTKAVPTNRLIQGDVGSGKTVVALYAMLLAVASNHQAALMAPTELLAEQHYASITKALAGSKVRVALLTGSLVGADREVLLDQLARGEIDIIIGTHALLTETVAFHSLAVAIIDEQHRFGVHQRATLRVKGAAVVGSITQPAALSTPHVLVMTATPIPRTMGITLFGDLDISTIDGLPPGRTPVETRVVTPADFAETYAFVRARLDAGEQAFVVVPTIEGNDEGSILPTPPNPRLQSGDAHTHDAQNPAPTPTHGSENQVTTALASVRSLLKELDAGPLAGKHLAALHGRLKRQTREQIMERFRAGRIDCLVATTVIEVGVDVPNATVMVVEHADRFGLAQLHQLRGRVGRGNAQSYCILIGEPSTPDAIERLSVLTQTGDGFVIAEKDLEIRGPGEVFGSRQSGASPLKVADLMADRELLAMARRDARAWIEQSPALAKPEEQTLRRRLFKAYGETLGLGDVG</sequence>
<dbReference type="Gene3D" id="3.40.50.300">
    <property type="entry name" value="P-loop containing nucleotide triphosphate hydrolases"/>
    <property type="match status" value="2"/>
</dbReference>
<dbReference type="InterPro" id="IPR047112">
    <property type="entry name" value="RecG/Mfd"/>
</dbReference>
<dbReference type="InterPro" id="IPR045562">
    <property type="entry name" value="RecG_dom3_C"/>
</dbReference>
<keyword evidence="5" id="KW-0067">ATP-binding</keyword>
<feature type="non-terminal residue" evidence="11">
    <location>
        <position position="1"/>
    </location>
</feature>
<dbReference type="InterPro" id="IPR014001">
    <property type="entry name" value="Helicase_ATP-bd"/>
</dbReference>
<dbReference type="Pfam" id="PF00270">
    <property type="entry name" value="DEAD"/>
    <property type="match status" value="1"/>
</dbReference>
<proteinExistence type="predicted"/>
<evidence type="ECO:0000256" key="8">
    <source>
        <dbReference type="SAM" id="MobiDB-lite"/>
    </source>
</evidence>
<protein>
    <submittedName>
        <fullName evidence="11">ATP-dependent DNA helicase RecG</fullName>
        <ecNumber evidence="11">3.6.4.12</ecNumber>
    </submittedName>
</protein>
<dbReference type="GO" id="GO:0005524">
    <property type="term" value="F:ATP binding"/>
    <property type="evidence" value="ECO:0007669"/>
    <property type="project" value="UniProtKB-KW"/>
</dbReference>
<evidence type="ECO:0000313" key="11">
    <source>
        <dbReference type="EMBL" id="VAX41953.1"/>
    </source>
</evidence>
<dbReference type="SMART" id="SM00487">
    <property type="entry name" value="DEXDc"/>
    <property type="match status" value="1"/>
</dbReference>
<dbReference type="Pfam" id="PF19833">
    <property type="entry name" value="RecG_dom3_C"/>
    <property type="match status" value="1"/>
</dbReference>
<evidence type="ECO:0000256" key="7">
    <source>
        <dbReference type="ARBA" id="ARBA00023204"/>
    </source>
</evidence>
<dbReference type="AlphaFoldDB" id="A0A3B1DXT1"/>
<dbReference type="Pfam" id="PF00271">
    <property type="entry name" value="Helicase_C"/>
    <property type="match status" value="1"/>
</dbReference>
<evidence type="ECO:0000259" key="9">
    <source>
        <dbReference type="PROSITE" id="PS51192"/>
    </source>
</evidence>
<feature type="domain" description="Helicase C-terminal" evidence="10">
    <location>
        <begin position="298"/>
        <end position="452"/>
    </location>
</feature>
<dbReference type="EC" id="3.6.4.12" evidence="11"/>
<accession>A0A3B1DXT1</accession>
<feature type="region of interest" description="Disordered" evidence="8">
    <location>
        <begin position="281"/>
        <end position="320"/>
    </location>
</feature>
<organism evidence="11">
    <name type="scientific">hydrothermal vent metagenome</name>
    <dbReference type="NCBI Taxonomy" id="652676"/>
    <lineage>
        <taxon>unclassified sequences</taxon>
        <taxon>metagenomes</taxon>
        <taxon>ecological metagenomes</taxon>
    </lineage>
</organism>
<feature type="domain" description="Helicase ATP-binding" evidence="9">
    <location>
        <begin position="61"/>
        <end position="235"/>
    </location>
</feature>
<evidence type="ECO:0000256" key="5">
    <source>
        <dbReference type="ARBA" id="ARBA00022840"/>
    </source>
</evidence>
<dbReference type="GO" id="GO:0003678">
    <property type="term" value="F:DNA helicase activity"/>
    <property type="evidence" value="ECO:0007669"/>
    <property type="project" value="UniProtKB-EC"/>
</dbReference>
<dbReference type="PANTHER" id="PTHR47964:SF1">
    <property type="entry name" value="ATP-DEPENDENT DNA HELICASE HOMOLOG RECG, CHLOROPLASTIC"/>
    <property type="match status" value="1"/>
</dbReference>
<keyword evidence="1" id="KW-0547">Nucleotide-binding</keyword>
<dbReference type="SUPFAM" id="SSF52540">
    <property type="entry name" value="P-loop containing nucleoside triphosphate hydrolases"/>
    <property type="match status" value="2"/>
</dbReference>
<dbReference type="PROSITE" id="PS51194">
    <property type="entry name" value="HELICASE_CTER"/>
    <property type="match status" value="1"/>
</dbReference>
<dbReference type="SMART" id="SM00490">
    <property type="entry name" value="HELICc"/>
    <property type="match status" value="1"/>
</dbReference>
<gene>
    <name evidence="11" type="ORF">MNBD_PLANCTO03-45</name>
</gene>
<evidence type="ECO:0000256" key="1">
    <source>
        <dbReference type="ARBA" id="ARBA00022741"/>
    </source>
</evidence>
<dbReference type="PROSITE" id="PS51192">
    <property type="entry name" value="HELICASE_ATP_BIND_1"/>
    <property type="match status" value="1"/>
</dbReference>
<name>A0A3B1DXT1_9ZZZZ</name>
<dbReference type="GO" id="GO:0006281">
    <property type="term" value="P:DNA repair"/>
    <property type="evidence" value="ECO:0007669"/>
    <property type="project" value="UniProtKB-KW"/>
</dbReference>
<evidence type="ECO:0000259" key="10">
    <source>
        <dbReference type="PROSITE" id="PS51194"/>
    </source>
</evidence>
<keyword evidence="3 11" id="KW-0378">Hydrolase</keyword>
<dbReference type="InterPro" id="IPR027417">
    <property type="entry name" value="P-loop_NTPase"/>
</dbReference>
<keyword evidence="7" id="KW-0234">DNA repair</keyword>
<dbReference type="InterPro" id="IPR001650">
    <property type="entry name" value="Helicase_C-like"/>
</dbReference>
<dbReference type="GO" id="GO:0003677">
    <property type="term" value="F:DNA binding"/>
    <property type="evidence" value="ECO:0007669"/>
    <property type="project" value="UniProtKB-KW"/>
</dbReference>
<reference evidence="11" key="1">
    <citation type="submission" date="2018-06" db="EMBL/GenBank/DDBJ databases">
        <authorList>
            <person name="Zhirakovskaya E."/>
        </authorList>
    </citation>
    <scope>NUCLEOTIDE SEQUENCE</scope>
</reference>
<dbReference type="GO" id="GO:0016787">
    <property type="term" value="F:hydrolase activity"/>
    <property type="evidence" value="ECO:0007669"/>
    <property type="project" value="UniProtKB-KW"/>
</dbReference>
<dbReference type="InterPro" id="IPR011545">
    <property type="entry name" value="DEAD/DEAH_box_helicase_dom"/>
</dbReference>
<evidence type="ECO:0000256" key="4">
    <source>
        <dbReference type="ARBA" id="ARBA00022806"/>
    </source>
</evidence>
<dbReference type="CDD" id="cd17992">
    <property type="entry name" value="DEXHc_RecG"/>
    <property type="match status" value="1"/>
</dbReference>
<dbReference type="EMBL" id="UOGK01000615">
    <property type="protein sequence ID" value="VAX41953.1"/>
    <property type="molecule type" value="Genomic_DNA"/>
</dbReference>
<evidence type="ECO:0000256" key="6">
    <source>
        <dbReference type="ARBA" id="ARBA00023125"/>
    </source>
</evidence>
<keyword evidence="6" id="KW-0238">DNA-binding</keyword>
<keyword evidence="2" id="KW-0227">DNA damage</keyword>
<evidence type="ECO:0000256" key="3">
    <source>
        <dbReference type="ARBA" id="ARBA00022801"/>
    </source>
</evidence>
<dbReference type="PANTHER" id="PTHR47964">
    <property type="entry name" value="ATP-DEPENDENT DNA HELICASE HOMOLOG RECG, CHLOROPLASTIC"/>
    <property type="match status" value="1"/>
</dbReference>
<keyword evidence="4 11" id="KW-0347">Helicase</keyword>
<evidence type="ECO:0000256" key="2">
    <source>
        <dbReference type="ARBA" id="ARBA00022763"/>
    </source>
</evidence>